<keyword evidence="2 4" id="KW-0238">DNA-binding</keyword>
<dbReference type="PROSITE" id="PS01081">
    <property type="entry name" value="HTH_TETR_1"/>
    <property type="match status" value="1"/>
</dbReference>
<dbReference type="PANTHER" id="PTHR30055">
    <property type="entry name" value="HTH-TYPE TRANSCRIPTIONAL REGULATOR RUTR"/>
    <property type="match status" value="1"/>
</dbReference>
<evidence type="ECO:0000259" key="5">
    <source>
        <dbReference type="PROSITE" id="PS50977"/>
    </source>
</evidence>
<keyword evidence="7" id="KW-1185">Reference proteome</keyword>
<organism evidence="6 7">
    <name type="scientific">Actinoplanes palleronii</name>
    <dbReference type="NCBI Taxonomy" id="113570"/>
    <lineage>
        <taxon>Bacteria</taxon>
        <taxon>Bacillati</taxon>
        <taxon>Actinomycetota</taxon>
        <taxon>Actinomycetes</taxon>
        <taxon>Micromonosporales</taxon>
        <taxon>Micromonosporaceae</taxon>
        <taxon>Actinoplanes</taxon>
    </lineage>
</organism>
<evidence type="ECO:0000256" key="2">
    <source>
        <dbReference type="ARBA" id="ARBA00023125"/>
    </source>
</evidence>
<sequence length="206" mass="22278">MARWEPDARGRLQQAAMELFRERGFAEVTVVEIAERAGLTKRTFFNHFADKREVFFANAQMFEQSVLAHLAEADPALDTIGAAMAALTRAGLELAPYYEFAKARLAVLAVTPELRERDLIKSARLAAAMTATLVGRGAEERAAAFAAQSALAVFTVAAADWIATPSADFPALMQQGLAQLRAALGWPAVDGSGVRRMVILPLDDKS</sequence>
<dbReference type="PROSITE" id="PS50977">
    <property type="entry name" value="HTH_TETR_2"/>
    <property type="match status" value="1"/>
</dbReference>
<dbReference type="InterPro" id="IPR009057">
    <property type="entry name" value="Homeodomain-like_sf"/>
</dbReference>
<proteinExistence type="predicted"/>
<evidence type="ECO:0000313" key="6">
    <source>
        <dbReference type="EMBL" id="GIE69857.1"/>
    </source>
</evidence>
<evidence type="ECO:0000256" key="4">
    <source>
        <dbReference type="PROSITE-ProRule" id="PRU00335"/>
    </source>
</evidence>
<dbReference type="InterPro" id="IPR050109">
    <property type="entry name" value="HTH-type_TetR-like_transc_reg"/>
</dbReference>
<comment type="caution">
    <text evidence="6">The sequence shown here is derived from an EMBL/GenBank/DDBJ whole genome shotgun (WGS) entry which is preliminary data.</text>
</comment>
<dbReference type="EMBL" id="BOMS01000093">
    <property type="protein sequence ID" value="GIE69857.1"/>
    <property type="molecule type" value="Genomic_DNA"/>
</dbReference>
<protein>
    <submittedName>
        <fullName evidence="6">TetR family transcriptional regulator</fullName>
    </submittedName>
</protein>
<dbReference type="RefSeq" id="WP_203827968.1">
    <property type="nucleotide sequence ID" value="NZ_BAAATY010000027.1"/>
</dbReference>
<dbReference type="SUPFAM" id="SSF46689">
    <property type="entry name" value="Homeodomain-like"/>
    <property type="match status" value="1"/>
</dbReference>
<evidence type="ECO:0000313" key="7">
    <source>
        <dbReference type="Proteomes" id="UP000624709"/>
    </source>
</evidence>
<evidence type="ECO:0000256" key="1">
    <source>
        <dbReference type="ARBA" id="ARBA00023015"/>
    </source>
</evidence>
<keyword evidence="1" id="KW-0805">Transcription regulation</keyword>
<gene>
    <name evidence="6" type="ORF">Apa02nite_059650</name>
</gene>
<reference evidence="6 7" key="1">
    <citation type="submission" date="2021-01" db="EMBL/GenBank/DDBJ databases">
        <title>Whole genome shotgun sequence of Actinoplanes palleronii NBRC 14916.</title>
        <authorList>
            <person name="Komaki H."/>
            <person name="Tamura T."/>
        </authorList>
    </citation>
    <scope>NUCLEOTIDE SEQUENCE [LARGE SCALE GENOMIC DNA]</scope>
    <source>
        <strain evidence="6 7">NBRC 14916</strain>
    </source>
</reference>
<feature type="DNA-binding region" description="H-T-H motif" evidence="4">
    <location>
        <begin position="29"/>
        <end position="48"/>
    </location>
</feature>
<keyword evidence="3" id="KW-0804">Transcription</keyword>
<evidence type="ECO:0000256" key="3">
    <source>
        <dbReference type="ARBA" id="ARBA00023163"/>
    </source>
</evidence>
<dbReference type="PANTHER" id="PTHR30055:SF238">
    <property type="entry name" value="MYCOFACTOCIN BIOSYNTHESIS TRANSCRIPTIONAL REGULATOR MFTR-RELATED"/>
    <property type="match status" value="1"/>
</dbReference>
<dbReference type="InterPro" id="IPR023772">
    <property type="entry name" value="DNA-bd_HTH_TetR-type_CS"/>
</dbReference>
<dbReference type="PRINTS" id="PR00455">
    <property type="entry name" value="HTHTETR"/>
</dbReference>
<accession>A0ABQ4BGS2</accession>
<dbReference type="Pfam" id="PF00440">
    <property type="entry name" value="TetR_N"/>
    <property type="match status" value="1"/>
</dbReference>
<dbReference type="Proteomes" id="UP000624709">
    <property type="component" value="Unassembled WGS sequence"/>
</dbReference>
<feature type="domain" description="HTH tetR-type" evidence="5">
    <location>
        <begin position="6"/>
        <end position="66"/>
    </location>
</feature>
<dbReference type="Gene3D" id="1.10.357.10">
    <property type="entry name" value="Tetracycline Repressor, domain 2"/>
    <property type="match status" value="1"/>
</dbReference>
<dbReference type="InterPro" id="IPR001647">
    <property type="entry name" value="HTH_TetR"/>
</dbReference>
<name>A0ABQ4BGS2_9ACTN</name>